<proteinExistence type="predicted"/>
<name>A0A2S9IAR2_9GAMM</name>
<sequence>MADIETKTKDDYINDVLSQLKEIRHYAKKNTETLSAQWLAFDSGEFKDKELAGKIDSLLNAQGKLHDEVEASIADIEILVNKAAA</sequence>
<comment type="caution">
    <text evidence="1">The sequence shown here is derived from an EMBL/GenBank/DDBJ whole genome shotgun (WGS) entry which is preliminary data.</text>
</comment>
<dbReference type="OrthoDB" id="5956112at2"/>
<reference evidence="1 2" key="1">
    <citation type="submission" date="2017-10" db="EMBL/GenBank/DDBJ databases">
        <title>Draft genome of two endophytic bacteria isolated from 'guarana' Paullinia cupana (Mart.) Ducke.</title>
        <authorList>
            <person name="Siqueira K.A."/>
            <person name="Liotti R.G."/>
            <person name="Mendes T.A."/>
            <person name="Soares M.A."/>
        </authorList>
    </citation>
    <scope>NUCLEOTIDE SEQUENCE [LARGE SCALE GENOMIC DNA]</scope>
    <source>
        <strain evidence="1 2">342</strain>
    </source>
</reference>
<evidence type="ECO:0000313" key="2">
    <source>
        <dbReference type="Proteomes" id="UP000239181"/>
    </source>
</evidence>
<dbReference type="Proteomes" id="UP000239181">
    <property type="component" value="Unassembled WGS sequence"/>
</dbReference>
<dbReference type="RefSeq" id="WP_105593534.1">
    <property type="nucleotide sequence ID" value="NZ_PDET01000009.1"/>
</dbReference>
<accession>A0A2S9IAR2</accession>
<dbReference type="EMBL" id="PDET01000009">
    <property type="protein sequence ID" value="PRD14814.1"/>
    <property type="molecule type" value="Genomic_DNA"/>
</dbReference>
<evidence type="ECO:0000313" key="1">
    <source>
        <dbReference type="EMBL" id="PRD14814.1"/>
    </source>
</evidence>
<keyword evidence="2" id="KW-1185">Reference proteome</keyword>
<gene>
    <name evidence="1" type="ORF">CQW29_15020</name>
</gene>
<organism evidence="1 2">
    <name type="scientific">Pantoea coffeiphila</name>
    <dbReference type="NCBI Taxonomy" id="1465635"/>
    <lineage>
        <taxon>Bacteria</taxon>
        <taxon>Pseudomonadati</taxon>
        <taxon>Pseudomonadota</taxon>
        <taxon>Gammaproteobacteria</taxon>
        <taxon>Enterobacterales</taxon>
        <taxon>Erwiniaceae</taxon>
        <taxon>Pantoea</taxon>
    </lineage>
</organism>
<protein>
    <submittedName>
        <fullName evidence="1">Uncharacterized protein</fullName>
    </submittedName>
</protein>
<dbReference type="AlphaFoldDB" id="A0A2S9IAR2"/>